<dbReference type="GO" id="GO:0004315">
    <property type="term" value="F:3-oxoacyl-[acyl-carrier-protein] synthase activity"/>
    <property type="evidence" value="ECO:0007669"/>
    <property type="project" value="TreeGrafter"/>
</dbReference>
<reference evidence="5 6" key="1">
    <citation type="submission" date="2018-03" db="EMBL/GenBank/DDBJ databases">
        <title>Genomic Encyclopedia of Archaeal and Bacterial Type Strains, Phase II (KMG-II): from individual species to whole genera.</title>
        <authorList>
            <person name="Goeker M."/>
        </authorList>
    </citation>
    <scope>NUCLEOTIDE SEQUENCE [LARGE SCALE GENOMIC DNA]</scope>
    <source>
        <strain evidence="5 6">DSM 24859</strain>
    </source>
</reference>
<proteinExistence type="inferred from homology"/>
<dbReference type="Gene3D" id="3.40.47.10">
    <property type="match status" value="1"/>
</dbReference>
<dbReference type="InterPro" id="IPR016039">
    <property type="entry name" value="Thiolase-like"/>
</dbReference>
<organism evidence="5 6">
    <name type="scientific">Chitinophaga niastensis</name>
    <dbReference type="NCBI Taxonomy" id="536980"/>
    <lineage>
        <taxon>Bacteria</taxon>
        <taxon>Pseudomonadati</taxon>
        <taxon>Bacteroidota</taxon>
        <taxon>Chitinophagia</taxon>
        <taxon>Chitinophagales</taxon>
        <taxon>Chitinophagaceae</taxon>
        <taxon>Chitinophaga</taxon>
    </lineage>
</organism>
<dbReference type="InterPro" id="IPR014030">
    <property type="entry name" value="Ketoacyl_synth_N"/>
</dbReference>
<keyword evidence="2 3" id="KW-0808">Transferase</keyword>
<sequence>MNWQPCCMKTNSATDTVISGVGVITATGQGKTAVMNAWLEGRHAFDVMKRPGRQQGTSFLGAEIGDITYPEHFSKKMLRTASFTGSVALVTLEEAWNEARLSEVAPHRIGLVVGGSNTQQRELMQTCDAYRGREAFLRPVYGFTFMDTDVCGLCTETFGIRGMSYTVGGASASGQVAILQAIQAVQSGQVDVCIAMGALMDLSYWELQGFRSLGAMGSTSYASDPGGACRPFDQQSDGFIFGECCGAVVIERAETAAARNIKPYAVLSGWAIAMDGNRNPNASCEGECTVIRNALEKAGITSEEIDYVNPHGSGSPTGDATELKALQDCGLSHAYINATKSVTGHGLTAAGAVEVIATLLQMKSGILHPTRNLTDPVVPAMNWVKQTPVHHQIMHALNLSFGFGGINTAICLRRY</sequence>
<dbReference type="EMBL" id="PYAW01000002">
    <property type="protein sequence ID" value="PSL48196.1"/>
    <property type="molecule type" value="Genomic_DNA"/>
</dbReference>
<dbReference type="NCBIfam" id="NF005490">
    <property type="entry name" value="PRK07103.1"/>
    <property type="match status" value="1"/>
</dbReference>
<dbReference type="Pfam" id="PF02801">
    <property type="entry name" value="Ketoacyl-synt_C"/>
    <property type="match status" value="1"/>
</dbReference>
<evidence type="ECO:0000313" key="5">
    <source>
        <dbReference type="EMBL" id="PSL48196.1"/>
    </source>
</evidence>
<evidence type="ECO:0000256" key="2">
    <source>
        <dbReference type="ARBA" id="ARBA00022679"/>
    </source>
</evidence>
<accession>A0A2P8HPS0</accession>
<dbReference type="PANTHER" id="PTHR11712:SF336">
    <property type="entry name" value="3-OXOACYL-[ACYL-CARRIER-PROTEIN] SYNTHASE, MITOCHONDRIAL"/>
    <property type="match status" value="1"/>
</dbReference>
<dbReference type="Pfam" id="PF00109">
    <property type="entry name" value="ketoacyl-synt"/>
    <property type="match status" value="1"/>
</dbReference>
<evidence type="ECO:0000256" key="3">
    <source>
        <dbReference type="RuleBase" id="RU003694"/>
    </source>
</evidence>
<evidence type="ECO:0000256" key="1">
    <source>
        <dbReference type="ARBA" id="ARBA00008467"/>
    </source>
</evidence>
<evidence type="ECO:0000259" key="4">
    <source>
        <dbReference type="PROSITE" id="PS52004"/>
    </source>
</evidence>
<dbReference type="AlphaFoldDB" id="A0A2P8HPS0"/>
<gene>
    <name evidence="5" type="ORF">CLV51_1021060</name>
</gene>
<dbReference type="Proteomes" id="UP000240971">
    <property type="component" value="Unassembled WGS sequence"/>
</dbReference>
<dbReference type="InterPro" id="IPR014031">
    <property type="entry name" value="Ketoacyl_synth_C"/>
</dbReference>
<dbReference type="SUPFAM" id="SSF53901">
    <property type="entry name" value="Thiolase-like"/>
    <property type="match status" value="2"/>
</dbReference>
<feature type="domain" description="Ketosynthase family 3 (KS3)" evidence="4">
    <location>
        <begin position="13"/>
        <end position="414"/>
    </location>
</feature>
<keyword evidence="6" id="KW-1185">Reference proteome</keyword>
<dbReference type="PROSITE" id="PS52004">
    <property type="entry name" value="KS3_2"/>
    <property type="match status" value="1"/>
</dbReference>
<dbReference type="InterPro" id="IPR000794">
    <property type="entry name" value="Beta-ketoacyl_synthase"/>
</dbReference>
<evidence type="ECO:0000313" key="6">
    <source>
        <dbReference type="Proteomes" id="UP000240971"/>
    </source>
</evidence>
<dbReference type="PANTHER" id="PTHR11712">
    <property type="entry name" value="POLYKETIDE SYNTHASE-RELATED"/>
    <property type="match status" value="1"/>
</dbReference>
<name>A0A2P8HPS0_CHINA</name>
<dbReference type="SMART" id="SM00825">
    <property type="entry name" value="PKS_KS"/>
    <property type="match status" value="1"/>
</dbReference>
<dbReference type="GO" id="GO:0006633">
    <property type="term" value="P:fatty acid biosynthetic process"/>
    <property type="evidence" value="ECO:0007669"/>
    <property type="project" value="TreeGrafter"/>
</dbReference>
<dbReference type="InterPro" id="IPR020841">
    <property type="entry name" value="PKS_Beta-ketoAc_synthase_dom"/>
</dbReference>
<protein>
    <submittedName>
        <fullName evidence="5">Malonyl-ACP decarboxylase</fullName>
    </submittedName>
</protein>
<comment type="similarity">
    <text evidence="1 3">Belongs to the thiolase-like superfamily. Beta-ketoacyl-ACP synthases family.</text>
</comment>
<dbReference type="GO" id="GO:0005829">
    <property type="term" value="C:cytosol"/>
    <property type="evidence" value="ECO:0007669"/>
    <property type="project" value="TreeGrafter"/>
</dbReference>
<dbReference type="CDD" id="cd00834">
    <property type="entry name" value="KAS_I_II"/>
    <property type="match status" value="1"/>
</dbReference>
<comment type="caution">
    <text evidence="5">The sequence shown here is derived from an EMBL/GenBank/DDBJ whole genome shotgun (WGS) entry which is preliminary data.</text>
</comment>